<dbReference type="Proteomes" id="UP001585053">
    <property type="component" value="Unassembled WGS sequence"/>
</dbReference>
<feature type="transmembrane region" description="Helical" evidence="2">
    <location>
        <begin position="68"/>
        <end position="84"/>
    </location>
</feature>
<keyword evidence="2" id="KW-1133">Transmembrane helix</keyword>
<keyword evidence="2" id="KW-0472">Membrane</keyword>
<sequence>MRALMAAPPTRDRPSLINSMIAEQRVLHGTGPPFDEDATRRLQEHVYSRARDRISPGQQAGDPTGGQMTIFPVVLLVAFLPGVFGGSWWGSVLTAVLLGVTPALTVHLLRQRGTGLLDAMISRDPVTPRPCFQPRGREARSPEHWKLAPTIGPGTPRAASASCRPP</sequence>
<comment type="caution">
    <text evidence="3">The sequence shown here is derived from an EMBL/GenBank/DDBJ whole genome shotgun (WGS) entry which is preliminary data.</text>
</comment>
<accession>A0ABV5DQ31</accession>
<dbReference type="EMBL" id="JAYMRS010000001">
    <property type="protein sequence ID" value="MFB8766705.1"/>
    <property type="molecule type" value="Genomic_DNA"/>
</dbReference>
<reference evidence="3 4" key="1">
    <citation type="submission" date="2024-01" db="EMBL/GenBank/DDBJ databases">
        <title>Genome mining of biosynthetic gene clusters to explore secondary metabolites of Streptomyces sp.</title>
        <authorList>
            <person name="Baig A."/>
            <person name="Ajitkumar Shintre N."/>
            <person name="Kumar H."/>
            <person name="Anbarasu A."/>
            <person name="Ramaiah S."/>
        </authorList>
    </citation>
    <scope>NUCLEOTIDE SEQUENCE [LARGE SCALE GENOMIC DNA]</scope>
    <source>
        <strain evidence="3 4">A01</strain>
    </source>
</reference>
<evidence type="ECO:0000256" key="2">
    <source>
        <dbReference type="SAM" id="Phobius"/>
    </source>
</evidence>
<keyword evidence="4" id="KW-1185">Reference proteome</keyword>
<evidence type="ECO:0000313" key="4">
    <source>
        <dbReference type="Proteomes" id="UP001585053"/>
    </source>
</evidence>
<evidence type="ECO:0000256" key="1">
    <source>
        <dbReference type="SAM" id="MobiDB-lite"/>
    </source>
</evidence>
<protein>
    <submittedName>
        <fullName evidence="3">Uncharacterized protein</fullName>
    </submittedName>
</protein>
<keyword evidence="2" id="KW-0812">Transmembrane</keyword>
<proteinExistence type="predicted"/>
<organism evidence="3 4">
    <name type="scientific">Nocardiopsis alba</name>
    <dbReference type="NCBI Taxonomy" id="53437"/>
    <lineage>
        <taxon>Bacteria</taxon>
        <taxon>Bacillati</taxon>
        <taxon>Actinomycetota</taxon>
        <taxon>Actinomycetes</taxon>
        <taxon>Streptosporangiales</taxon>
        <taxon>Nocardiopsidaceae</taxon>
        <taxon>Nocardiopsis</taxon>
    </lineage>
</organism>
<feature type="compositionally biased region" description="Basic and acidic residues" evidence="1">
    <location>
        <begin position="135"/>
        <end position="146"/>
    </location>
</feature>
<evidence type="ECO:0000313" key="3">
    <source>
        <dbReference type="EMBL" id="MFB8766705.1"/>
    </source>
</evidence>
<feature type="region of interest" description="Disordered" evidence="1">
    <location>
        <begin position="128"/>
        <end position="166"/>
    </location>
</feature>
<name>A0ABV5DQ31_9ACTN</name>
<gene>
    <name evidence="3" type="ORF">VSQ78_03255</name>
</gene>
<dbReference type="RefSeq" id="WP_357715407.1">
    <property type="nucleotide sequence ID" value="NZ_JAYMRS010000001.1"/>
</dbReference>